<name>A0ABT7XPR7_9NEIS</name>
<gene>
    <name evidence="12" type="ORF">QU481_12780</name>
</gene>
<dbReference type="InterPro" id="IPR003374">
    <property type="entry name" value="ApbE-like_sf"/>
</dbReference>
<comment type="catalytic activity">
    <reaction evidence="10 11">
        <text>L-threonyl-[protein] + FAD = FMN-L-threonyl-[protein] + AMP + H(+)</text>
        <dbReference type="Rhea" id="RHEA:36847"/>
        <dbReference type="Rhea" id="RHEA-COMP:11060"/>
        <dbReference type="Rhea" id="RHEA-COMP:11061"/>
        <dbReference type="ChEBI" id="CHEBI:15378"/>
        <dbReference type="ChEBI" id="CHEBI:30013"/>
        <dbReference type="ChEBI" id="CHEBI:57692"/>
        <dbReference type="ChEBI" id="CHEBI:74257"/>
        <dbReference type="ChEBI" id="CHEBI:456215"/>
        <dbReference type="EC" id="2.7.1.180"/>
    </reaction>
</comment>
<dbReference type="RefSeq" id="WP_289830402.1">
    <property type="nucleotide sequence ID" value="NZ_JAUEDK010000021.1"/>
</dbReference>
<dbReference type="Gene3D" id="3.10.520.10">
    <property type="entry name" value="ApbE-like domains"/>
    <property type="match status" value="1"/>
</dbReference>
<evidence type="ECO:0000256" key="1">
    <source>
        <dbReference type="ARBA" id="ARBA00001946"/>
    </source>
</evidence>
<comment type="cofactor">
    <cofactor evidence="1">
        <name>Mg(2+)</name>
        <dbReference type="ChEBI" id="CHEBI:18420"/>
    </cofactor>
</comment>
<evidence type="ECO:0000256" key="11">
    <source>
        <dbReference type="PIRNR" id="PIRNR006268"/>
    </source>
</evidence>
<dbReference type="Pfam" id="PF02424">
    <property type="entry name" value="ApbE"/>
    <property type="match status" value="1"/>
</dbReference>
<keyword evidence="5 11" id="KW-0808">Transferase</keyword>
<keyword evidence="6 11" id="KW-0479">Metal-binding</keyword>
<evidence type="ECO:0000256" key="5">
    <source>
        <dbReference type="ARBA" id="ARBA00022679"/>
    </source>
</evidence>
<dbReference type="SUPFAM" id="SSF143631">
    <property type="entry name" value="ApbE-like"/>
    <property type="match status" value="1"/>
</dbReference>
<keyword evidence="13" id="KW-1185">Reference proteome</keyword>
<keyword evidence="7 11" id="KW-0274">FAD</keyword>
<evidence type="ECO:0000256" key="8">
    <source>
        <dbReference type="ARBA" id="ARBA00022842"/>
    </source>
</evidence>
<evidence type="ECO:0000313" key="12">
    <source>
        <dbReference type="EMBL" id="MDN0075760.1"/>
    </source>
</evidence>
<evidence type="ECO:0000256" key="2">
    <source>
        <dbReference type="ARBA" id="ARBA00011955"/>
    </source>
</evidence>
<keyword evidence="8 11" id="KW-0460">Magnesium</keyword>
<protein>
    <recommendedName>
        <fullName evidence="3 11">FAD:protein FMN transferase</fullName>
        <ecNumber evidence="2 11">2.7.1.180</ecNumber>
    </recommendedName>
    <alternativeName>
        <fullName evidence="9 11">Flavin transferase</fullName>
    </alternativeName>
</protein>
<dbReference type="EC" id="2.7.1.180" evidence="2 11"/>
<dbReference type="GO" id="GO:0016740">
    <property type="term" value="F:transferase activity"/>
    <property type="evidence" value="ECO:0007669"/>
    <property type="project" value="UniProtKB-KW"/>
</dbReference>
<organism evidence="12 13">
    <name type="scientific">Crenobacter oryzisoli</name>
    <dbReference type="NCBI Taxonomy" id="3056844"/>
    <lineage>
        <taxon>Bacteria</taxon>
        <taxon>Pseudomonadati</taxon>
        <taxon>Pseudomonadota</taxon>
        <taxon>Betaproteobacteria</taxon>
        <taxon>Neisseriales</taxon>
        <taxon>Neisseriaceae</taxon>
        <taxon>Crenobacter</taxon>
    </lineage>
</organism>
<dbReference type="Proteomes" id="UP001168540">
    <property type="component" value="Unassembled WGS sequence"/>
</dbReference>
<evidence type="ECO:0000256" key="10">
    <source>
        <dbReference type="ARBA" id="ARBA00048540"/>
    </source>
</evidence>
<evidence type="ECO:0000256" key="4">
    <source>
        <dbReference type="ARBA" id="ARBA00022630"/>
    </source>
</evidence>
<reference evidence="12" key="1">
    <citation type="submission" date="2023-06" db="EMBL/GenBank/DDBJ databases">
        <authorList>
            <person name="Zhang S."/>
        </authorList>
    </citation>
    <scope>NUCLEOTIDE SEQUENCE</scope>
    <source>
        <strain evidence="12">SG2303</strain>
    </source>
</reference>
<evidence type="ECO:0000256" key="7">
    <source>
        <dbReference type="ARBA" id="ARBA00022827"/>
    </source>
</evidence>
<comment type="caution">
    <text evidence="12">The sequence shown here is derived from an EMBL/GenBank/DDBJ whole genome shotgun (WGS) entry which is preliminary data.</text>
</comment>
<keyword evidence="4 11" id="KW-0285">Flavoprotein</keyword>
<evidence type="ECO:0000256" key="3">
    <source>
        <dbReference type="ARBA" id="ARBA00016337"/>
    </source>
</evidence>
<dbReference type="EMBL" id="JAUEDK010000021">
    <property type="protein sequence ID" value="MDN0075760.1"/>
    <property type="molecule type" value="Genomic_DNA"/>
</dbReference>
<evidence type="ECO:0000256" key="6">
    <source>
        <dbReference type="ARBA" id="ARBA00022723"/>
    </source>
</evidence>
<dbReference type="PIRSF" id="PIRSF006268">
    <property type="entry name" value="ApbE"/>
    <property type="match status" value="1"/>
</dbReference>
<dbReference type="PANTHER" id="PTHR30040">
    <property type="entry name" value="THIAMINE BIOSYNTHESIS LIPOPROTEIN APBE"/>
    <property type="match status" value="1"/>
</dbReference>
<evidence type="ECO:0000256" key="9">
    <source>
        <dbReference type="ARBA" id="ARBA00031306"/>
    </source>
</evidence>
<sequence>MFGTHVEVTVAGLPEEQAEHVVRSVLADLDQLHVKLHPWRQDGALFKVNQAIAAGRPATVDAELAGLIRDGARFESWSDGLFAPGIGKLVALWGFHADSFAPVTPDPAEVARLAASRPSLADLTIDGDRLTSRNRELSLDFGGYTKGLALDRARRELLAAGVRSVLVDIGGDVIALGKQPDGTPWKVAIQHPRKSEAMAVLALADGEAVATSGDYQRYFSDRGGRHCHLVDPRDGSTDCKLQAVTVLMPAGPEAGARADVAGKPIYFAGPAGAGRYAARFGTPYVLLIDADGTAWVSPAFDKRLEWLAAAPKQRRTLAMQLS</sequence>
<comment type="similarity">
    <text evidence="11">Belongs to the ApbE family.</text>
</comment>
<accession>A0ABT7XPR7</accession>
<evidence type="ECO:0000313" key="13">
    <source>
        <dbReference type="Proteomes" id="UP001168540"/>
    </source>
</evidence>
<dbReference type="PANTHER" id="PTHR30040:SF2">
    <property type="entry name" value="FAD:PROTEIN FMN TRANSFERASE"/>
    <property type="match status" value="1"/>
</dbReference>
<dbReference type="InterPro" id="IPR024932">
    <property type="entry name" value="ApbE"/>
</dbReference>
<proteinExistence type="inferred from homology"/>